<dbReference type="OrthoDB" id="25887at2759"/>
<dbReference type="Proteomes" id="UP000728185">
    <property type="component" value="Unassembled WGS sequence"/>
</dbReference>
<dbReference type="Pfam" id="PF18201">
    <property type="entry name" value="PIH1_CS"/>
    <property type="match status" value="1"/>
</dbReference>
<dbReference type="PROSITE" id="PS51203">
    <property type="entry name" value="CS"/>
    <property type="match status" value="1"/>
</dbReference>
<dbReference type="SUPFAM" id="SSF49764">
    <property type="entry name" value="HSP20-like chaperones"/>
    <property type="match status" value="1"/>
</dbReference>
<accession>A0A8E0RWC4</accession>
<comment type="similarity">
    <text evidence="1">Belongs to the PIH1 family.</text>
</comment>
<dbReference type="GO" id="GO:0051087">
    <property type="term" value="F:protein-folding chaperone binding"/>
    <property type="evidence" value="ECO:0007669"/>
    <property type="project" value="InterPro"/>
</dbReference>
<feature type="compositionally biased region" description="Basic and acidic residues" evidence="2">
    <location>
        <begin position="15"/>
        <end position="31"/>
    </location>
</feature>
<reference evidence="4" key="1">
    <citation type="submission" date="2019-05" db="EMBL/GenBank/DDBJ databases">
        <title>Annotation for the trematode Fasciolopsis buski.</title>
        <authorList>
            <person name="Choi Y.-J."/>
        </authorList>
    </citation>
    <scope>NUCLEOTIDE SEQUENCE</scope>
    <source>
        <strain evidence="4">HT</strain>
        <tissue evidence="4">Whole worm</tissue>
    </source>
</reference>
<dbReference type="PANTHER" id="PTHR21083:SF0">
    <property type="entry name" value="DYNEIN AXONEMAL ASSEMBLY FACTOR 6"/>
    <property type="match status" value="1"/>
</dbReference>
<sequence length="158" mass="18405">MAKMKPSDIGPKKTKTTEAKGDENEKEKNLEDIWDVDEIPEGTQFEDVHDPRPQPEYELFYKQSVTTEDIYLQMGMKNPTTASCEFLVARIKLPETKSEDIKLDVKDKFLDLRTPKFKLGLYLPNPVDPDSSKANWSEDKEVLEVVMRNKREYDFLNE</sequence>
<feature type="domain" description="CS" evidence="3">
    <location>
        <begin position="64"/>
        <end position="158"/>
    </location>
</feature>
<protein>
    <submittedName>
        <fullName evidence="4">PIH1 domain-containing 3</fullName>
    </submittedName>
</protein>
<proteinExistence type="inferred from homology"/>
<evidence type="ECO:0000313" key="5">
    <source>
        <dbReference type="Proteomes" id="UP000728185"/>
    </source>
</evidence>
<keyword evidence="5" id="KW-1185">Reference proteome</keyword>
<dbReference type="InterPro" id="IPR007052">
    <property type="entry name" value="CS_dom"/>
</dbReference>
<evidence type="ECO:0000313" key="4">
    <source>
        <dbReference type="EMBL" id="KAA0189643.1"/>
    </source>
</evidence>
<dbReference type="CDD" id="cd00298">
    <property type="entry name" value="ACD_sHsps_p23-like"/>
    <property type="match status" value="1"/>
</dbReference>
<evidence type="ECO:0000259" key="3">
    <source>
        <dbReference type="PROSITE" id="PS51203"/>
    </source>
</evidence>
<dbReference type="InterPro" id="IPR008978">
    <property type="entry name" value="HSP20-like_chaperone"/>
</dbReference>
<evidence type="ECO:0000256" key="2">
    <source>
        <dbReference type="SAM" id="MobiDB-lite"/>
    </source>
</evidence>
<feature type="region of interest" description="Disordered" evidence="2">
    <location>
        <begin position="1"/>
        <end position="36"/>
    </location>
</feature>
<evidence type="ECO:0000256" key="1">
    <source>
        <dbReference type="ARBA" id="ARBA00008511"/>
    </source>
</evidence>
<name>A0A8E0RWC4_9TREM</name>
<dbReference type="GO" id="GO:0045505">
    <property type="term" value="F:dynein intermediate chain binding"/>
    <property type="evidence" value="ECO:0007669"/>
    <property type="project" value="TreeGrafter"/>
</dbReference>
<organism evidence="4 5">
    <name type="scientific">Fasciolopsis buskii</name>
    <dbReference type="NCBI Taxonomy" id="27845"/>
    <lineage>
        <taxon>Eukaryota</taxon>
        <taxon>Metazoa</taxon>
        <taxon>Spiralia</taxon>
        <taxon>Lophotrochozoa</taxon>
        <taxon>Platyhelminthes</taxon>
        <taxon>Trematoda</taxon>
        <taxon>Digenea</taxon>
        <taxon>Plagiorchiida</taxon>
        <taxon>Echinostomata</taxon>
        <taxon>Echinostomatoidea</taxon>
        <taxon>Fasciolidae</taxon>
        <taxon>Fasciolopsis</taxon>
    </lineage>
</organism>
<dbReference type="GO" id="GO:0070286">
    <property type="term" value="P:axonemal dynein complex assembly"/>
    <property type="evidence" value="ECO:0007669"/>
    <property type="project" value="InterPro"/>
</dbReference>
<dbReference type="AlphaFoldDB" id="A0A8E0RWC4"/>
<dbReference type="GO" id="GO:0005737">
    <property type="term" value="C:cytoplasm"/>
    <property type="evidence" value="ECO:0007669"/>
    <property type="project" value="TreeGrafter"/>
</dbReference>
<dbReference type="InterPro" id="IPR026697">
    <property type="entry name" value="DNAAF6"/>
</dbReference>
<dbReference type="EMBL" id="LUCM01007606">
    <property type="protein sequence ID" value="KAA0189643.1"/>
    <property type="molecule type" value="Genomic_DNA"/>
</dbReference>
<dbReference type="PANTHER" id="PTHR21083">
    <property type="entry name" value="TWISTER"/>
    <property type="match status" value="1"/>
</dbReference>
<gene>
    <name evidence="4" type="ORF">FBUS_07412</name>
</gene>
<dbReference type="InterPro" id="IPR041442">
    <property type="entry name" value="PIH1D1/2/3_CS-like"/>
</dbReference>
<comment type="caution">
    <text evidence="4">The sequence shown here is derived from an EMBL/GenBank/DDBJ whole genome shotgun (WGS) entry which is preliminary data.</text>
</comment>